<proteinExistence type="predicted"/>
<comment type="caution">
    <text evidence="3">The sequence shown here is derived from an EMBL/GenBank/DDBJ whole genome shotgun (WGS) entry which is preliminary data.</text>
</comment>
<gene>
    <name evidence="3" type="ORF">GNP35_02055</name>
</gene>
<dbReference type="Proteomes" id="UP000439994">
    <property type="component" value="Unassembled WGS sequence"/>
</dbReference>
<keyword evidence="2" id="KW-1133">Transmembrane helix</keyword>
<feature type="coiled-coil region" evidence="1">
    <location>
        <begin position="159"/>
        <end position="186"/>
    </location>
</feature>
<organism evidence="3 4">
    <name type="scientific">Psychrosphaera haliotis</name>
    <dbReference type="NCBI Taxonomy" id="555083"/>
    <lineage>
        <taxon>Bacteria</taxon>
        <taxon>Pseudomonadati</taxon>
        <taxon>Pseudomonadota</taxon>
        <taxon>Gammaproteobacteria</taxon>
        <taxon>Alteromonadales</taxon>
        <taxon>Pseudoalteromonadaceae</taxon>
        <taxon>Psychrosphaera</taxon>
    </lineage>
</organism>
<dbReference type="PANTHER" id="PTHR32309:SF13">
    <property type="entry name" value="FERRIC ENTEROBACTIN TRANSPORT PROTEIN FEPE"/>
    <property type="match status" value="1"/>
</dbReference>
<protein>
    <submittedName>
        <fullName evidence="3">Lipopolysaccharide biosynthesis protein</fullName>
    </submittedName>
</protein>
<dbReference type="GO" id="GO:0004713">
    <property type="term" value="F:protein tyrosine kinase activity"/>
    <property type="evidence" value="ECO:0007669"/>
    <property type="project" value="TreeGrafter"/>
</dbReference>
<name>A0A6N8F3Y8_9GAMM</name>
<evidence type="ECO:0000313" key="4">
    <source>
        <dbReference type="Proteomes" id="UP000439994"/>
    </source>
</evidence>
<evidence type="ECO:0000256" key="2">
    <source>
        <dbReference type="SAM" id="Phobius"/>
    </source>
</evidence>
<dbReference type="InterPro" id="IPR050445">
    <property type="entry name" value="Bact_polysacc_biosynth/exp"/>
</dbReference>
<evidence type="ECO:0000313" key="3">
    <source>
        <dbReference type="EMBL" id="MUH71386.1"/>
    </source>
</evidence>
<keyword evidence="2" id="KW-0812">Transmembrane</keyword>
<feature type="coiled-coil region" evidence="1">
    <location>
        <begin position="224"/>
        <end position="255"/>
    </location>
</feature>
<keyword evidence="2" id="KW-0472">Membrane</keyword>
<dbReference type="AlphaFoldDB" id="A0A6N8F3Y8"/>
<evidence type="ECO:0000256" key="1">
    <source>
        <dbReference type="SAM" id="Coils"/>
    </source>
</evidence>
<dbReference type="OrthoDB" id="5580984at2"/>
<dbReference type="PANTHER" id="PTHR32309">
    <property type="entry name" value="TYROSINE-PROTEIN KINASE"/>
    <property type="match status" value="1"/>
</dbReference>
<dbReference type="GO" id="GO:0005886">
    <property type="term" value="C:plasma membrane"/>
    <property type="evidence" value="ECO:0007669"/>
    <property type="project" value="TreeGrafter"/>
</dbReference>
<keyword evidence="1" id="KW-0175">Coiled coil</keyword>
<keyword evidence="4" id="KW-1185">Reference proteome</keyword>
<feature type="transmembrane region" description="Helical" evidence="2">
    <location>
        <begin position="321"/>
        <end position="347"/>
    </location>
</feature>
<accession>A0A6N8F3Y8</accession>
<sequence>MIPWFLFAFYQLFIASERYESISRIIVKQPSTIAAPLPEMALLGSLGMSSGGNDSSLVHAYIYSTDLLKYLNAELDVYGHYTSRNIDIFSRLASDAEQEDFYAFYKEHVTVLLDPASQIIDISVQGFEPVFAQKLNLLIVERTEWYINTISQRLAQNQLEFINSEHERVETKFAKARTELLEFQEKHELLNPEAEGAAMQNITYGLESQIVNKQAELIALSQYMSNESSEVKTAKNQLTALTKQLESERQRLSAVTGKNISVSQLLGKFQELKVNVELAMQSFASSLVSMEKSRVEAYQQVKYLVTVQNPPLPQSAAYPTVWYNIILFGVIAFLLFGIVRIVVATILELS</sequence>
<reference evidence="3 4" key="1">
    <citation type="submission" date="2019-11" db="EMBL/GenBank/DDBJ databases">
        <title>P. haliotis isolates from Z. marina roots.</title>
        <authorList>
            <person name="Cohen M."/>
            <person name="Jospin G."/>
            <person name="Eisen J.A."/>
            <person name="Coil D.A."/>
        </authorList>
    </citation>
    <scope>NUCLEOTIDE SEQUENCE [LARGE SCALE GENOMIC DNA]</scope>
    <source>
        <strain evidence="3 4">UCD-MCMsp1aY</strain>
    </source>
</reference>
<dbReference type="EMBL" id="WOCD01000001">
    <property type="protein sequence ID" value="MUH71386.1"/>
    <property type="molecule type" value="Genomic_DNA"/>
</dbReference>